<accession>A0A6A6DL11</accession>
<feature type="compositionally biased region" description="Polar residues" evidence="1">
    <location>
        <begin position="24"/>
        <end position="40"/>
    </location>
</feature>
<dbReference type="AlphaFoldDB" id="A0A6A6DL11"/>
<proteinExistence type="predicted"/>
<evidence type="ECO:0000256" key="1">
    <source>
        <dbReference type="SAM" id="MobiDB-lite"/>
    </source>
</evidence>
<sequence length="220" mass="24334">MERSFRARPGCYFSRSRTPHPAVSSPSLAASQQRQISQGRTLRAPRTKRTPRLRSRCLVQVLVENLTCSDLRCHGASWPSDISSGCHLRLIHLDVPFVMWTHLQPHLMTARTRCKAGRGYSSPSGDVPEHRGPLGARAAARLAAGSADMGAALYRPPAIRLQQPKTDRRKGSGLCCATTTRYSPHLNRRTQALLGCGVSLSLQIMLHDDPTQLRRGMHAR</sequence>
<evidence type="ECO:0000313" key="2">
    <source>
        <dbReference type="EMBL" id="KAF2180204.1"/>
    </source>
</evidence>
<reference evidence="2" key="1">
    <citation type="journal article" date="2020" name="Stud. Mycol.">
        <title>101 Dothideomycetes genomes: a test case for predicting lifestyles and emergence of pathogens.</title>
        <authorList>
            <person name="Haridas S."/>
            <person name="Albert R."/>
            <person name="Binder M."/>
            <person name="Bloem J."/>
            <person name="Labutti K."/>
            <person name="Salamov A."/>
            <person name="Andreopoulos B."/>
            <person name="Baker S."/>
            <person name="Barry K."/>
            <person name="Bills G."/>
            <person name="Bluhm B."/>
            <person name="Cannon C."/>
            <person name="Castanera R."/>
            <person name="Culley D."/>
            <person name="Daum C."/>
            <person name="Ezra D."/>
            <person name="Gonzalez J."/>
            <person name="Henrissat B."/>
            <person name="Kuo A."/>
            <person name="Liang C."/>
            <person name="Lipzen A."/>
            <person name="Lutzoni F."/>
            <person name="Magnuson J."/>
            <person name="Mondo S."/>
            <person name="Nolan M."/>
            <person name="Ohm R."/>
            <person name="Pangilinan J."/>
            <person name="Park H.-J."/>
            <person name="Ramirez L."/>
            <person name="Alfaro M."/>
            <person name="Sun H."/>
            <person name="Tritt A."/>
            <person name="Yoshinaga Y."/>
            <person name="Zwiers L.-H."/>
            <person name="Turgeon B."/>
            <person name="Goodwin S."/>
            <person name="Spatafora J."/>
            <person name="Crous P."/>
            <person name="Grigoriev I."/>
        </authorList>
    </citation>
    <scope>NUCLEOTIDE SEQUENCE</scope>
    <source>
        <strain evidence="2">CBS 207.26</strain>
    </source>
</reference>
<protein>
    <submittedName>
        <fullName evidence="2">Uncharacterized protein</fullName>
    </submittedName>
</protein>
<dbReference type="EMBL" id="ML994659">
    <property type="protein sequence ID" value="KAF2180204.1"/>
    <property type="molecule type" value="Genomic_DNA"/>
</dbReference>
<dbReference type="Proteomes" id="UP000800200">
    <property type="component" value="Unassembled WGS sequence"/>
</dbReference>
<evidence type="ECO:0000313" key="3">
    <source>
        <dbReference type="Proteomes" id="UP000800200"/>
    </source>
</evidence>
<feature type="region of interest" description="Disordered" evidence="1">
    <location>
        <begin position="1"/>
        <end position="49"/>
    </location>
</feature>
<keyword evidence="3" id="KW-1185">Reference proteome</keyword>
<name>A0A6A6DL11_9PEZI</name>
<organism evidence="2 3">
    <name type="scientific">Zopfia rhizophila CBS 207.26</name>
    <dbReference type="NCBI Taxonomy" id="1314779"/>
    <lineage>
        <taxon>Eukaryota</taxon>
        <taxon>Fungi</taxon>
        <taxon>Dikarya</taxon>
        <taxon>Ascomycota</taxon>
        <taxon>Pezizomycotina</taxon>
        <taxon>Dothideomycetes</taxon>
        <taxon>Dothideomycetes incertae sedis</taxon>
        <taxon>Zopfiaceae</taxon>
        <taxon>Zopfia</taxon>
    </lineage>
</organism>
<gene>
    <name evidence="2" type="ORF">K469DRAFT_290613</name>
</gene>